<dbReference type="Gene3D" id="1.10.150.120">
    <property type="entry name" value="[2Fe-2S]-binding domain"/>
    <property type="match status" value="1"/>
</dbReference>
<evidence type="ECO:0000259" key="15">
    <source>
        <dbReference type="SMART" id="SM01008"/>
    </source>
</evidence>
<evidence type="ECO:0000256" key="6">
    <source>
        <dbReference type="ARBA" id="ARBA00022630"/>
    </source>
</evidence>
<dbReference type="GO" id="GO:0005777">
    <property type="term" value="C:peroxisome"/>
    <property type="evidence" value="ECO:0007669"/>
    <property type="project" value="UniProtKB-SubCell"/>
</dbReference>
<evidence type="ECO:0008006" key="19">
    <source>
        <dbReference type="Google" id="ProtNLM"/>
    </source>
</evidence>
<dbReference type="EMBL" id="CAJPEV010000883">
    <property type="protein sequence ID" value="CAG0889281.1"/>
    <property type="molecule type" value="Genomic_DNA"/>
</dbReference>
<dbReference type="InterPro" id="IPR016208">
    <property type="entry name" value="Ald_Oxase/xanthine_DH-like"/>
</dbReference>
<dbReference type="Gene3D" id="3.30.390.50">
    <property type="entry name" value="CO dehydrogenase flavoprotein, C-terminal domain"/>
    <property type="match status" value="1"/>
</dbReference>
<dbReference type="InterPro" id="IPR016169">
    <property type="entry name" value="FAD-bd_PCMH_sub2"/>
</dbReference>
<evidence type="ECO:0000256" key="8">
    <source>
        <dbReference type="ARBA" id="ARBA00022723"/>
    </source>
</evidence>
<dbReference type="InterPro" id="IPR005107">
    <property type="entry name" value="CO_DH_flav_C"/>
</dbReference>
<gene>
    <name evidence="17" type="ORF">DSTB1V02_LOCUS5420</name>
</gene>
<dbReference type="InterPro" id="IPR046867">
    <property type="entry name" value="AldOxase/xan_DH_MoCoBD2"/>
</dbReference>
<dbReference type="InterPro" id="IPR036884">
    <property type="entry name" value="2Fe-2S-bd_dom_sf"/>
</dbReference>
<protein>
    <recommendedName>
        <fullName evidence="19">Xanthine dehydrogenase</fullName>
    </recommendedName>
</protein>
<dbReference type="OrthoDB" id="8300278at2759"/>
<feature type="domain" description="CO dehydrogenase flavoprotein C-terminal" evidence="16">
    <location>
        <begin position="588"/>
        <end position="696"/>
    </location>
</feature>
<dbReference type="SUPFAM" id="SSF47741">
    <property type="entry name" value="CO dehydrogenase ISP C-domain like"/>
    <property type="match status" value="1"/>
</dbReference>
<dbReference type="FunFam" id="3.30.365.10:FF:000002">
    <property type="entry name" value="Xanthine dehydrogenase oxidase"/>
    <property type="match status" value="1"/>
</dbReference>
<evidence type="ECO:0000256" key="13">
    <source>
        <dbReference type="ARBA" id="ARBA00023140"/>
    </source>
</evidence>
<dbReference type="SUPFAM" id="SSF56176">
    <property type="entry name" value="FAD-binding/transporter-associated domain-like"/>
    <property type="match status" value="1"/>
</dbReference>
<dbReference type="FunFam" id="3.30.365.10:FF:000003">
    <property type="entry name" value="Aldehyde oxidase 1"/>
    <property type="match status" value="1"/>
</dbReference>
<dbReference type="Pfam" id="PF02738">
    <property type="entry name" value="MoCoBD_1"/>
    <property type="match status" value="1"/>
</dbReference>
<keyword evidence="6" id="KW-0285">Flavoprotein</keyword>
<keyword evidence="7" id="KW-0001">2Fe-2S</keyword>
<feature type="domain" description="Aldehyde oxidase/xanthine dehydrogenase a/b hammerhead" evidence="15">
    <location>
        <begin position="753"/>
        <end position="860"/>
    </location>
</feature>
<evidence type="ECO:0000256" key="10">
    <source>
        <dbReference type="ARBA" id="ARBA00023002"/>
    </source>
</evidence>
<evidence type="ECO:0000256" key="4">
    <source>
        <dbReference type="ARBA" id="ARBA00006849"/>
    </source>
</evidence>
<comment type="cofactor">
    <cofactor evidence="14">
        <name>[2Fe-2S] cluster</name>
        <dbReference type="ChEBI" id="CHEBI:190135"/>
    </cofactor>
</comment>
<comment type="similarity">
    <text evidence="4">Belongs to the xanthine dehydrogenase family.</text>
</comment>
<sequence>MRCAGEDNYGLPSARVVREKNLFKEGDQNHVTKILTHCTVRRCWEECVKNSDFFYRRELVQKFNSENRWKKRGIAVIPTAYGMAFGIRVLNQGGALVHIYTDGSVLLSHGGVEMGQGLHTKMIQVVASRALGLPVSYFHTIETSTDTVPNSSPTAGSMGSDLNGAAVVVACETLKQRLEPFMRENPKGSWEDWVKAAYFNRVSLSATGFYRTPATFNNWKKGDAFPYYSYGAACSEVEVDCLTGDHKVLRTDIVMDVGESLNPAIDIGQVEGAFIHGYGLFLLEEVLYSPEGKILTQGPSTYKIPGFGDIPEEFNVSLLKGSPNIHAGIGEPPLFLSASIFFAVKEAIASARQERNLSRIFKLDTPATAERIRMACQDQFTDKTLSSSSFLSVHPIDSGLHRSLRLEGEMVNPTMNTLVFYVNGVRVEDDDFEPEFSLMDYLRRKRNLCRCTGYRPIIEGLKSFTSEFQCCKGENGGECTCMNGADTTTPEEEEHPRLVQQSHLIPFDPTQEPIFPPELQAAGNIVTSSPISDLNPLFQAVQSRIFLQSSGLGGPQNFFTGYRRNIIRPEEILVWIEIPTTSPDEVFKGYKQARRREDDIAIVNAGMFVQFHPGSRKVKDIRLSFGGMAPYTVMATRTRNDLIGKEWNEDLLEEALDLLKEDLPLDPGAPGGMTRYRQSLTLRQVFLFFYKFWLEGCRHLGMKLPPGTDSVLGTYHKDFPKASQYFQIVPGGQPKWDAVGRPMVAKSAYHQATGEAQYVDDIPPRDNEAHLVLVYSCRSHAKLVHVDPSPAFDIKGVIGWVGEEDLPGERNLFGETSDEFVFRRDKVTSDGQVIGGILAETREIAKIAAKAVRVEYEDLQPRIITIEEAIKEREFFWEDWTEIGNVDEALSQAPHVLEGQVRVGGQEHFYLEPQSCIVTPLHEHDEFLIHASIQDPSHAQRGVAEALGIQYNRVTCKVKRIGGGFGGKEARSVLHIISAAVAARKFGRSVRNVLDRDADMISTGGRHPFLGRYKVGFSPDGRILALDVTMYSNAGYSFDLSQYVMIKAICGSTNAYHIPNVRVRGYVCRTNICSNTAFRAFGSPQAMMICEQWMQDVAEFLCLDPVAVREKNLFKEGDQTLQTNILTHCTVRRCWEECFKNSDFFYRRELVKKFNSENQWKKRGLAMIPTAYGISFGIRFLNQGGALVHIYTDGSVLLNHGGVEMGQGLHTKMIQVASRALGLPVSYFHTIETSTDTVPNTSPTAGSMGSDLNGPAVIEACETLKQRLEPFIRENPKGSWEDWVKAAYFNRVSLSATGYCRTAGGSNWKQGDTFTYYSYGAACSEVEIDCLTGDHKVLRTDIVMDVGESLNPAIDIGQVEGAFIQGYGLFLLEEVLYSPEGKILTQGPSTYKIPGFGDIPEEFNVSLLKGSPNIHAVYSSKARLAFKF</sequence>
<dbReference type="InterPro" id="IPR000674">
    <property type="entry name" value="Ald_Oxase/Xan_DH_a/b"/>
</dbReference>
<keyword evidence="18" id="KW-1185">Reference proteome</keyword>
<dbReference type="SUPFAM" id="SSF55447">
    <property type="entry name" value="CO dehydrogenase flavoprotein C-terminal domain-like"/>
    <property type="match status" value="1"/>
</dbReference>
<keyword evidence="9" id="KW-0274">FAD</keyword>
<dbReference type="InterPro" id="IPR036318">
    <property type="entry name" value="FAD-bd_PCMH-like_sf"/>
</dbReference>
<comment type="cofactor">
    <cofactor evidence="2">
        <name>FAD</name>
        <dbReference type="ChEBI" id="CHEBI:57692"/>
    </cofactor>
</comment>
<dbReference type="SUPFAM" id="SSF56003">
    <property type="entry name" value="Molybdenum cofactor-binding domain"/>
    <property type="match status" value="2"/>
</dbReference>
<evidence type="ECO:0000259" key="16">
    <source>
        <dbReference type="SMART" id="SM01092"/>
    </source>
</evidence>
<dbReference type="PANTHER" id="PTHR45444">
    <property type="entry name" value="XANTHINE DEHYDROGENASE"/>
    <property type="match status" value="1"/>
</dbReference>
<keyword evidence="10" id="KW-0560">Oxidoreductase</keyword>
<evidence type="ECO:0000313" key="17">
    <source>
        <dbReference type="EMBL" id="CAD7245548.1"/>
    </source>
</evidence>
<dbReference type="InterPro" id="IPR008274">
    <property type="entry name" value="AldOxase/xan_DH_MoCoBD1"/>
</dbReference>
<evidence type="ECO:0000256" key="1">
    <source>
        <dbReference type="ARBA" id="ARBA00001924"/>
    </source>
</evidence>
<dbReference type="Gene3D" id="3.30.465.10">
    <property type="match status" value="1"/>
</dbReference>
<keyword evidence="12" id="KW-0411">Iron-sulfur</keyword>
<dbReference type="SMART" id="SM01092">
    <property type="entry name" value="CO_deh_flav_C"/>
    <property type="match status" value="1"/>
</dbReference>
<comment type="cofactor">
    <cofactor evidence="1">
        <name>Mo-molybdopterin</name>
        <dbReference type="ChEBI" id="CHEBI:71302"/>
    </cofactor>
</comment>
<dbReference type="GO" id="GO:0051537">
    <property type="term" value="F:2 iron, 2 sulfur cluster binding"/>
    <property type="evidence" value="ECO:0007669"/>
    <property type="project" value="UniProtKB-KW"/>
</dbReference>
<evidence type="ECO:0000256" key="11">
    <source>
        <dbReference type="ARBA" id="ARBA00023004"/>
    </source>
</evidence>
<evidence type="ECO:0000256" key="5">
    <source>
        <dbReference type="ARBA" id="ARBA00022505"/>
    </source>
</evidence>
<dbReference type="GO" id="GO:0005506">
    <property type="term" value="F:iron ion binding"/>
    <property type="evidence" value="ECO:0007669"/>
    <property type="project" value="InterPro"/>
</dbReference>
<dbReference type="Proteomes" id="UP000677054">
    <property type="component" value="Unassembled WGS sequence"/>
</dbReference>
<dbReference type="Gene3D" id="3.90.1170.50">
    <property type="entry name" value="Aldehyde oxidase/xanthine dehydrogenase, a/b hammerhead"/>
    <property type="match status" value="1"/>
</dbReference>
<keyword evidence="5" id="KW-0500">Molybdenum</keyword>
<evidence type="ECO:0000256" key="9">
    <source>
        <dbReference type="ARBA" id="ARBA00022827"/>
    </source>
</evidence>
<keyword evidence="13" id="KW-0576">Peroxisome</keyword>
<evidence type="ECO:0000256" key="12">
    <source>
        <dbReference type="ARBA" id="ARBA00023014"/>
    </source>
</evidence>
<keyword evidence="11" id="KW-0408">Iron</keyword>
<comment type="subcellular location">
    <subcellularLocation>
        <location evidence="3">Peroxisome</location>
    </subcellularLocation>
</comment>
<organism evidence="17">
    <name type="scientific">Darwinula stevensoni</name>
    <dbReference type="NCBI Taxonomy" id="69355"/>
    <lineage>
        <taxon>Eukaryota</taxon>
        <taxon>Metazoa</taxon>
        <taxon>Ecdysozoa</taxon>
        <taxon>Arthropoda</taxon>
        <taxon>Crustacea</taxon>
        <taxon>Oligostraca</taxon>
        <taxon>Ostracoda</taxon>
        <taxon>Podocopa</taxon>
        <taxon>Podocopida</taxon>
        <taxon>Darwinulocopina</taxon>
        <taxon>Darwinuloidea</taxon>
        <taxon>Darwinulidae</taxon>
        <taxon>Darwinula</taxon>
    </lineage>
</organism>
<dbReference type="Pfam" id="PF03450">
    <property type="entry name" value="CO_deh_flav_C"/>
    <property type="match status" value="1"/>
</dbReference>
<dbReference type="PANTHER" id="PTHR45444:SF3">
    <property type="entry name" value="XANTHINE DEHYDROGENASE"/>
    <property type="match status" value="1"/>
</dbReference>
<dbReference type="InterPro" id="IPR037165">
    <property type="entry name" value="AldOxase/xan_DH_Mopterin-bd_sf"/>
</dbReference>
<proteinExistence type="inferred from homology"/>
<evidence type="ECO:0000256" key="3">
    <source>
        <dbReference type="ARBA" id="ARBA00004275"/>
    </source>
</evidence>
<name>A0A7R9A455_9CRUS</name>
<dbReference type="GO" id="GO:0050660">
    <property type="term" value="F:flavin adenine dinucleotide binding"/>
    <property type="evidence" value="ECO:0007669"/>
    <property type="project" value="InterPro"/>
</dbReference>
<accession>A0A7R9A455</accession>
<evidence type="ECO:0000256" key="14">
    <source>
        <dbReference type="ARBA" id="ARBA00034078"/>
    </source>
</evidence>
<dbReference type="EMBL" id="LR900400">
    <property type="protein sequence ID" value="CAD7245548.1"/>
    <property type="molecule type" value="Genomic_DNA"/>
</dbReference>
<dbReference type="InterPro" id="IPR036683">
    <property type="entry name" value="CO_DH_flav_C_dom_sf"/>
</dbReference>
<dbReference type="Gene3D" id="3.30.365.10">
    <property type="entry name" value="Aldehyde oxidase/xanthine dehydrogenase, molybdopterin binding domain"/>
    <property type="match status" value="6"/>
</dbReference>
<dbReference type="Pfam" id="PF01315">
    <property type="entry name" value="Ald_Xan_dh_C"/>
    <property type="match status" value="1"/>
</dbReference>
<dbReference type="SMART" id="SM01008">
    <property type="entry name" value="Ald_Xan_dh_C"/>
    <property type="match status" value="1"/>
</dbReference>
<dbReference type="Pfam" id="PF20256">
    <property type="entry name" value="MoCoBD_2"/>
    <property type="match status" value="2"/>
</dbReference>
<dbReference type="GO" id="GO:0016491">
    <property type="term" value="F:oxidoreductase activity"/>
    <property type="evidence" value="ECO:0007669"/>
    <property type="project" value="UniProtKB-KW"/>
</dbReference>
<dbReference type="SUPFAM" id="SSF54665">
    <property type="entry name" value="CO dehydrogenase molybdoprotein N-domain-like"/>
    <property type="match status" value="1"/>
</dbReference>
<reference evidence="17" key="1">
    <citation type="submission" date="2020-11" db="EMBL/GenBank/DDBJ databases">
        <authorList>
            <person name="Tran Van P."/>
        </authorList>
    </citation>
    <scope>NUCLEOTIDE SEQUENCE</scope>
</reference>
<keyword evidence="8" id="KW-0479">Metal-binding</keyword>
<evidence type="ECO:0000256" key="7">
    <source>
        <dbReference type="ARBA" id="ARBA00022714"/>
    </source>
</evidence>
<dbReference type="FunFam" id="3.30.365.10:FF:000004">
    <property type="entry name" value="Xanthine dehydrogenase oxidase"/>
    <property type="match status" value="1"/>
</dbReference>
<evidence type="ECO:0000256" key="2">
    <source>
        <dbReference type="ARBA" id="ARBA00001974"/>
    </source>
</evidence>
<dbReference type="InterPro" id="IPR036856">
    <property type="entry name" value="Ald_Oxase/Xan_DH_a/b_sf"/>
</dbReference>
<evidence type="ECO:0000313" key="18">
    <source>
        <dbReference type="Proteomes" id="UP000677054"/>
    </source>
</evidence>